<keyword evidence="2" id="KW-1185">Reference proteome</keyword>
<dbReference type="Pfam" id="PF13704">
    <property type="entry name" value="Glyco_tranf_2_4"/>
    <property type="match status" value="1"/>
</dbReference>
<sequence length="326" mass="37938">MRRRRRRLLGRAFLKRRQLRAVVDRTPTLGPDDILAFATVRNEADRLPWFLDHHRRLGVTHFIFVDNDSDDGTGAFLSDQPDCSVWHTSHSYKLSRFGLDWITWLMIRHGHGRWCLVLDADELFIYPHWPTRPLSALTERLDQTGTPMMGALMLDLYPQGPVGDTAYRPRQDPLEILTHFDAGNYSIQVQRPMKNLWVQGGARARAFFGDEPRRAPTLQKVPLVRWHWRYVYVNSTHALLPPRLNRIYGEGETLSGVLLHTKFLDSIVKRSAEERLRQEHFANSDLYNSYYESLTQNPSLWCEASTPYRGWRALEGLGVMSRGDWV</sequence>
<protein>
    <submittedName>
        <fullName evidence="1">Glycosyltransferase family 2 protein</fullName>
    </submittedName>
</protein>
<organism evidence="1 2">
    <name type="scientific">Palleronia caenipelagi</name>
    <dbReference type="NCBI Taxonomy" id="2489174"/>
    <lineage>
        <taxon>Bacteria</taxon>
        <taxon>Pseudomonadati</taxon>
        <taxon>Pseudomonadota</taxon>
        <taxon>Alphaproteobacteria</taxon>
        <taxon>Rhodobacterales</taxon>
        <taxon>Roseobacteraceae</taxon>
        <taxon>Palleronia</taxon>
    </lineage>
</organism>
<dbReference type="AlphaFoldDB" id="A0A547Q8J1"/>
<comment type="caution">
    <text evidence="1">The sequence shown here is derived from an EMBL/GenBank/DDBJ whole genome shotgun (WGS) entry which is preliminary data.</text>
</comment>
<dbReference type="RefSeq" id="WP_142833580.1">
    <property type="nucleotide sequence ID" value="NZ_VFSV01000005.1"/>
</dbReference>
<keyword evidence="1" id="KW-0808">Transferase</keyword>
<dbReference type="Proteomes" id="UP000318590">
    <property type="component" value="Unassembled WGS sequence"/>
</dbReference>
<reference evidence="1 2" key="1">
    <citation type="submission" date="2019-06" db="EMBL/GenBank/DDBJ databases">
        <title>Paenimaribius caenipelagi gen. nov., sp. nov., isolated from a tidal flat.</title>
        <authorList>
            <person name="Yoon J.-H."/>
        </authorList>
    </citation>
    <scope>NUCLEOTIDE SEQUENCE [LARGE SCALE GENOMIC DNA]</scope>
    <source>
        <strain evidence="1 2">JBTF-M29</strain>
    </source>
</reference>
<dbReference type="EMBL" id="VFSV01000005">
    <property type="protein sequence ID" value="TRD22696.1"/>
    <property type="molecule type" value="Genomic_DNA"/>
</dbReference>
<accession>A0A547Q8J1</accession>
<dbReference type="InterPro" id="IPR029044">
    <property type="entry name" value="Nucleotide-diphossugar_trans"/>
</dbReference>
<dbReference type="GO" id="GO:0016740">
    <property type="term" value="F:transferase activity"/>
    <property type="evidence" value="ECO:0007669"/>
    <property type="project" value="UniProtKB-KW"/>
</dbReference>
<proteinExistence type="predicted"/>
<dbReference type="SUPFAM" id="SSF53448">
    <property type="entry name" value="Nucleotide-diphospho-sugar transferases"/>
    <property type="match status" value="1"/>
</dbReference>
<gene>
    <name evidence="1" type="ORF">FEV53_04265</name>
</gene>
<evidence type="ECO:0000313" key="1">
    <source>
        <dbReference type="EMBL" id="TRD22696.1"/>
    </source>
</evidence>
<evidence type="ECO:0000313" key="2">
    <source>
        <dbReference type="Proteomes" id="UP000318590"/>
    </source>
</evidence>
<dbReference type="Gene3D" id="3.90.550.10">
    <property type="entry name" value="Spore Coat Polysaccharide Biosynthesis Protein SpsA, Chain A"/>
    <property type="match status" value="1"/>
</dbReference>
<name>A0A547Q8J1_9RHOB</name>
<dbReference type="OrthoDB" id="3010234at2"/>